<feature type="transmembrane region" description="Helical" evidence="7">
    <location>
        <begin position="208"/>
        <end position="233"/>
    </location>
</feature>
<organism evidence="9 10">
    <name type="scientific">Pseudogymnoascus verrucosus</name>
    <dbReference type="NCBI Taxonomy" id="342668"/>
    <lineage>
        <taxon>Eukaryota</taxon>
        <taxon>Fungi</taxon>
        <taxon>Dikarya</taxon>
        <taxon>Ascomycota</taxon>
        <taxon>Pezizomycotina</taxon>
        <taxon>Leotiomycetes</taxon>
        <taxon>Thelebolales</taxon>
        <taxon>Thelebolaceae</taxon>
        <taxon>Pseudogymnoascus</taxon>
    </lineage>
</organism>
<evidence type="ECO:0000256" key="2">
    <source>
        <dbReference type="ARBA" id="ARBA00022692"/>
    </source>
</evidence>
<evidence type="ECO:0000259" key="8">
    <source>
        <dbReference type="Pfam" id="PF20684"/>
    </source>
</evidence>
<feature type="transmembrane region" description="Helical" evidence="7">
    <location>
        <begin position="245"/>
        <end position="265"/>
    </location>
</feature>
<reference evidence="9 10" key="1">
    <citation type="submission" date="2016-03" db="EMBL/GenBank/DDBJ databases">
        <title>Comparative genomics of Pseudogymnoascus destructans, the fungus causing white-nose syndrome of bats.</title>
        <authorList>
            <person name="Palmer J.M."/>
            <person name="Drees K.P."/>
            <person name="Foster J.T."/>
            <person name="Lindner D.L."/>
        </authorList>
    </citation>
    <scope>NUCLEOTIDE SEQUENCE [LARGE SCALE GENOMIC DNA]</scope>
    <source>
        <strain evidence="9 10">UAMH 10579</strain>
    </source>
</reference>
<evidence type="ECO:0000256" key="3">
    <source>
        <dbReference type="ARBA" id="ARBA00022989"/>
    </source>
</evidence>
<evidence type="ECO:0000313" key="9">
    <source>
        <dbReference type="EMBL" id="OBT98577.1"/>
    </source>
</evidence>
<dbReference type="EMBL" id="KV460216">
    <property type="protein sequence ID" value="OBT98577.1"/>
    <property type="molecule type" value="Genomic_DNA"/>
</dbReference>
<comment type="similarity">
    <text evidence="5">Belongs to the SAT4 family.</text>
</comment>
<feature type="transmembrane region" description="Helical" evidence="7">
    <location>
        <begin position="122"/>
        <end position="144"/>
    </location>
</feature>
<dbReference type="Proteomes" id="UP000091956">
    <property type="component" value="Unassembled WGS sequence"/>
</dbReference>
<dbReference type="GeneID" id="28836951"/>
<keyword evidence="4 7" id="KW-0472">Membrane</keyword>
<feature type="transmembrane region" description="Helical" evidence="7">
    <location>
        <begin position="174"/>
        <end position="196"/>
    </location>
</feature>
<keyword evidence="2 7" id="KW-0812">Transmembrane</keyword>
<proteinExistence type="inferred from homology"/>
<gene>
    <name evidence="9" type="ORF">VE01_03565</name>
</gene>
<feature type="transmembrane region" description="Helical" evidence="7">
    <location>
        <begin position="95"/>
        <end position="115"/>
    </location>
</feature>
<name>A0A1B8GRW5_9PEZI</name>
<feature type="compositionally biased region" description="Polar residues" evidence="6">
    <location>
        <begin position="348"/>
        <end position="358"/>
    </location>
</feature>
<dbReference type="RefSeq" id="XP_018132310.1">
    <property type="nucleotide sequence ID" value="XM_018273052.2"/>
</dbReference>
<evidence type="ECO:0000256" key="4">
    <source>
        <dbReference type="ARBA" id="ARBA00023136"/>
    </source>
</evidence>
<evidence type="ECO:0000256" key="6">
    <source>
        <dbReference type="SAM" id="MobiDB-lite"/>
    </source>
</evidence>
<dbReference type="Pfam" id="PF20684">
    <property type="entry name" value="Fung_rhodopsin"/>
    <property type="match status" value="1"/>
</dbReference>
<feature type="domain" description="Rhodopsin" evidence="8">
    <location>
        <begin position="29"/>
        <end position="270"/>
    </location>
</feature>
<feature type="transmembrane region" description="Helical" evidence="7">
    <location>
        <begin position="12"/>
        <end position="33"/>
    </location>
</feature>
<evidence type="ECO:0000256" key="7">
    <source>
        <dbReference type="SAM" id="Phobius"/>
    </source>
</evidence>
<evidence type="ECO:0000256" key="5">
    <source>
        <dbReference type="ARBA" id="ARBA00038359"/>
    </source>
</evidence>
<dbReference type="InterPro" id="IPR052337">
    <property type="entry name" value="SAT4-like"/>
</dbReference>
<dbReference type="InterPro" id="IPR049326">
    <property type="entry name" value="Rhodopsin_dom_fungi"/>
</dbReference>
<sequence>MPVAPAGRGPELLATVGLFVALGTIAIVLRCYTRIFIVKSFGLDDYSAVIAWILFIFYSTFAISGVHNGTGQHVADIPQAVLPVGLKWWWACEPVYILTSMALKFSIGVFLLRIAVARTHKIIIWTVIIVTEAYSTFFFFLFVLQCRPSAYFWTQYTGGEGTCIDPKITVYTFYAYSAISCVGDWTFGILPAFMVWNLQMNFRTKLSVAAILAVGCIASTATIVRIPFISGMAHINDFLYSTMDVAIWSTVEVGIGIVASAAATLRPLFRVFFGGSMGTGGGSSAPELSNHWPKSGYMRSRSTTEAFALRSDIGKTGGVTTVIEWDVHTKRGQTKKGSHDRNVDPGGWNNSDAQLRGNSSDDEPTWRGGIMKTTGMTQTTH</sequence>
<keyword evidence="10" id="KW-1185">Reference proteome</keyword>
<dbReference type="PANTHER" id="PTHR33048">
    <property type="entry name" value="PTH11-LIKE INTEGRAL MEMBRANE PROTEIN (AFU_ORTHOLOGUE AFUA_5G11245)"/>
    <property type="match status" value="1"/>
</dbReference>
<dbReference type="GO" id="GO:0016020">
    <property type="term" value="C:membrane"/>
    <property type="evidence" value="ECO:0007669"/>
    <property type="project" value="UniProtKB-SubCell"/>
</dbReference>
<feature type="region of interest" description="Disordered" evidence="6">
    <location>
        <begin position="330"/>
        <end position="381"/>
    </location>
</feature>
<dbReference type="PANTHER" id="PTHR33048:SF96">
    <property type="entry name" value="INTEGRAL MEMBRANE PROTEIN"/>
    <property type="match status" value="1"/>
</dbReference>
<reference evidence="10" key="2">
    <citation type="journal article" date="2018" name="Nat. Commun.">
        <title>Extreme sensitivity to ultraviolet light in the fungal pathogen causing white-nose syndrome of bats.</title>
        <authorList>
            <person name="Palmer J.M."/>
            <person name="Drees K.P."/>
            <person name="Foster J.T."/>
            <person name="Lindner D.L."/>
        </authorList>
    </citation>
    <scope>NUCLEOTIDE SEQUENCE [LARGE SCALE GENOMIC DNA]</scope>
    <source>
        <strain evidence="10">UAMH 10579</strain>
    </source>
</reference>
<evidence type="ECO:0000256" key="1">
    <source>
        <dbReference type="ARBA" id="ARBA00004141"/>
    </source>
</evidence>
<comment type="subcellular location">
    <subcellularLocation>
        <location evidence="1">Membrane</location>
        <topology evidence="1">Multi-pass membrane protein</topology>
    </subcellularLocation>
</comment>
<protein>
    <recommendedName>
        <fullName evidence="8">Rhodopsin domain-containing protein</fullName>
    </recommendedName>
</protein>
<dbReference type="AlphaFoldDB" id="A0A1B8GRW5"/>
<keyword evidence="3 7" id="KW-1133">Transmembrane helix</keyword>
<evidence type="ECO:0000313" key="10">
    <source>
        <dbReference type="Proteomes" id="UP000091956"/>
    </source>
</evidence>
<feature type="transmembrane region" description="Helical" evidence="7">
    <location>
        <begin position="45"/>
        <end position="66"/>
    </location>
</feature>
<accession>A0A1B8GRW5</accession>